<evidence type="ECO:0000256" key="1">
    <source>
        <dbReference type="SAM" id="Phobius"/>
    </source>
</evidence>
<name>A0A7S7NP06_PALFE</name>
<keyword evidence="1" id="KW-1133">Transmembrane helix</keyword>
<feature type="transmembrane region" description="Helical" evidence="1">
    <location>
        <begin position="216"/>
        <end position="235"/>
    </location>
</feature>
<feature type="transmembrane region" description="Helical" evidence="1">
    <location>
        <begin position="346"/>
        <end position="364"/>
    </location>
</feature>
<feature type="transmembrane region" description="Helical" evidence="1">
    <location>
        <begin position="12"/>
        <end position="33"/>
    </location>
</feature>
<keyword evidence="1" id="KW-0812">Transmembrane</keyword>
<dbReference type="Proteomes" id="UP000593892">
    <property type="component" value="Chromosome"/>
</dbReference>
<keyword evidence="3" id="KW-1185">Reference proteome</keyword>
<evidence type="ECO:0000313" key="3">
    <source>
        <dbReference type="Proteomes" id="UP000593892"/>
    </source>
</evidence>
<evidence type="ECO:0000313" key="2">
    <source>
        <dbReference type="EMBL" id="QOY87148.1"/>
    </source>
</evidence>
<gene>
    <name evidence="2" type="ORF">IRI77_30945</name>
</gene>
<feature type="transmembrane region" description="Helical" evidence="1">
    <location>
        <begin position="109"/>
        <end position="130"/>
    </location>
</feature>
<feature type="transmembrane region" description="Helical" evidence="1">
    <location>
        <begin position="271"/>
        <end position="291"/>
    </location>
</feature>
<feature type="transmembrane region" description="Helical" evidence="1">
    <location>
        <begin position="298"/>
        <end position="315"/>
    </location>
</feature>
<dbReference type="AlphaFoldDB" id="A0A7S7NP06"/>
<proteinExistence type="predicted"/>
<dbReference type="RefSeq" id="WP_194448817.1">
    <property type="nucleotide sequence ID" value="NZ_CP063849.1"/>
</dbReference>
<keyword evidence="1" id="KW-0472">Membrane</keyword>
<dbReference type="EMBL" id="CP063849">
    <property type="protein sequence ID" value="QOY87148.1"/>
    <property type="molecule type" value="Genomic_DNA"/>
</dbReference>
<accession>A0A7S7NP06</accession>
<protein>
    <recommendedName>
        <fullName evidence="4">Integral membrane protein</fullName>
    </recommendedName>
</protein>
<sequence length="370" mass="41423">MSLSSHPAKTAAWLTLILSVVYLVAALVLVPTFSATPQRIAMNASLADNIAPPSLSPSYLLWGVWQRFDTLWYRRVAEQGYDMPASTVFYPAYPAAIRVLACVGIPTDLGAVLAARIATFFLLWGLIQLLKLDLGDTEVKRALALLLVWPMSFVLFGGYAEPLLMCFTIWSIWFARNDRWWLAALFGLLACLSRAVGMVVVAPLVWIAWRQRPLRYAPLLLALSGPVLFPVWLRWSGLGLSAAAYPKYWHTTMAWPWTTLADAFSFSGGEIAWFVGMNAAAMLLAFGVSLVRPIRWEYFWYALGTLCFILTANSRPPLHSYVRYALPVFPAFASAGRLLRLPALMTLVWGVLVLANALLLYAFWDWFFLV</sequence>
<organism evidence="2 3">
    <name type="scientific">Paludibaculum fermentans</name>
    <dbReference type="NCBI Taxonomy" id="1473598"/>
    <lineage>
        <taxon>Bacteria</taxon>
        <taxon>Pseudomonadati</taxon>
        <taxon>Acidobacteriota</taxon>
        <taxon>Terriglobia</taxon>
        <taxon>Bryobacterales</taxon>
        <taxon>Bryobacteraceae</taxon>
        <taxon>Paludibaculum</taxon>
    </lineage>
</organism>
<feature type="transmembrane region" description="Helical" evidence="1">
    <location>
        <begin position="142"/>
        <end position="160"/>
    </location>
</feature>
<evidence type="ECO:0008006" key="4">
    <source>
        <dbReference type="Google" id="ProtNLM"/>
    </source>
</evidence>
<feature type="transmembrane region" description="Helical" evidence="1">
    <location>
        <begin position="180"/>
        <end position="209"/>
    </location>
</feature>
<dbReference type="KEGG" id="pfer:IRI77_30945"/>
<reference evidence="2 3" key="1">
    <citation type="submission" date="2020-10" db="EMBL/GenBank/DDBJ databases">
        <title>Complete genome sequence of Paludibaculum fermentans P105T, a facultatively anaerobic acidobacterium capable of dissimilatory Fe(III) reduction.</title>
        <authorList>
            <person name="Dedysh S.N."/>
            <person name="Beletsky A.V."/>
            <person name="Kulichevskaya I.S."/>
            <person name="Mardanov A.V."/>
            <person name="Ravin N.V."/>
        </authorList>
    </citation>
    <scope>NUCLEOTIDE SEQUENCE [LARGE SCALE GENOMIC DNA]</scope>
    <source>
        <strain evidence="2 3">P105</strain>
    </source>
</reference>